<dbReference type="OrthoDB" id="10250478at2759"/>
<organism evidence="16 17">
    <name type="scientific">Komagataella pastoris</name>
    <name type="common">Yeast</name>
    <name type="synonym">Pichia pastoris</name>
    <dbReference type="NCBI Taxonomy" id="4922"/>
    <lineage>
        <taxon>Eukaryota</taxon>
        <taxon>Fungi</taxon>
        <taxon>Dikarya</taxon>
        <taxon>Ascomycota</taxon>
        <taxon>Saccharomycotina</taxon>
        <taxon>Pichiomycetes</taxon>
        <taxon>Pichiales</taxon>
        <taxon>Pichiaceae</taxon>
        <taxon>Komagataella</taxon>
    </lineage>
</organism>
<proteinExistence type="inferred from homology"/>
<dbReference type="EC" id="6.1.1.18" evidence="2"/>
<comment type="similarity">
    <text evidence="1 10">Belongs to the class-I aminoacyl-tRNA synthetase family.</text>
</comment>
<dbReference type="FunFam" id="3.40.50.620:FF:000183">
    <property type="entry name" value="Glutaminyl-tRNA synthetase"/>
    <property type="match status" value="1"/>
</dbReference>
<dbReference type="InterPro" id="IPR014729">
    <property type="entry name" value="Rossmann-like_a/b/a_fold"/>
</dbReference>
<dbReference type="InterPro" id="IPR007638">
    <property type="entry name" value="Gln-tRNA-synth_Ib_RNA-bd_2"/>
</dbReference>
<dbReference type="PROSITE" id="PS00178">
    <property type="entry name" value="AA_TRNA_LIGASE_I"/>
    <property type="match status" value="1"/>
</dbReference>
<dbReference type="Pfam" id="PF04557">
    <property type="entry name" value="tRNA_synt_1c_R2"/>
    <property type="match status" value="1"/>
</dbReference>
<dbReference type="GO" id="GO:0005829">
    <property type="term" value="C:cytosol"/>
    <property type="evidence" value="ECO:0007669"/>
    <property type="project" value="TreeGrafter"/>
</dbReference>
<dbReference type="InterPro" id="IPR020056">
    <property type="entry name" value="Rbsml_bL25/Gln-tRNA_synth_N"/>
</dbReference>
<dbReference type="FunFam" id="1.10.8.1290:FF:000002">
    <property type="entry name" value="Glutamine--tRNA ligase cytoplasmic"/>
    <property type="match status" value="1"/>
</dbReference>
<dbReference type="Proteomes" id="UP000094565">
    <property type="component" value="Chromosome 1"/>
</dbReference>
<dbReference type="SUPFAM" id="SSF52374">
    <property type="entry name" value="Nucleotidylyl transferase"/>
    <property type="match status" value="1"/>
</dbReference>
<dbReference type="Gene3D" id="1.10.10.2420">
    <property type="match status" value="1"/>
</dbReference>
<dbReference type="Gene3D" id="2.40.240.10">
    <property type="entry name" value="Ribosomal Protein L25, Chain P"/>
    <property type="match status" value="2"/>
</dbReference>
<evidence type="ECO:0000256" key="1">
    <source>
        <dbReference type="ARBA" id="ARBA00005594"/>
    </source>
</evidence>
<dbReference type="FunFam" id="1.10.10.2420:FF:000001">
    <property type="entry name" value="Glutamine--tRNA ligase cytoplasmic"/>
    <property type="match status" value="1"/>
</dbReference>
<evidence type="ECO:0000259" key="13">
    <source>
        <dbReference type="Pfam" id="PF03950"/>
    </source>
</evidence>
<evidence type="ECO:0000259" key="15">
    <source>
        <dbReference type="Pfam" id="PF04558"/>
    </source>
</evidence>
<dbReference type="Gene3D" id="3.40.50.620">
    <property type="entry name" value="HUPs"/>
    <property type="match status" value="1"/>
</dbReference>
<feature type="domain" description="Glutamyl/glutaminyl-tRNA synthetase class Ib anti-codon binding" evidence="13">
    <location>
        <begin position="567"/>
        <end position="667"/>
    </location>
</feature>
<dbReference type="SUPFAM" id="SSF50715">
    <property type="entry name" value="Ribosomal protein L25-like"/>
    <property type="match status" value="1"/>
</dbReference>
<dbReference type="NCBIfam" id="TIGR00440">
    <property type="entry name" value="glnS"/>
    <property type="match status" value="1"/>
</dbReference>
<evidence type="ECO:0000256" key="7">
    <source>
        <dbReference type="ARBA" id="ARBA00023146"/>
    </source>
</evidence>
<keyword evidence="7 10" id="KW-0030">Aminoacyl-tRNA synthetase</keyword>
<gene>
    <name evidence="16" type="primary">GLN4</name>
    <name evidence="16" type="ORF">ATY40_BA7500301</name>
</gene>
<evidence type="ECO:0000259" key="14">
    <source>
        <dbReference type="Pfam" id="PF04557"/>
    </source>
</evidence>
<dbReference type="GO" id="GO:0005524">
    <property type="term" value="F:ATP binding"/>
    <property type="evidence" value="ECO:0007669"/>
    <property type="project" value="UniProtKB-KW"/>
</dbReference>
<dbReference type="InterPro" id="IPR001412">
    <property type="entry name" value="aa-tRNA-synth_I_CS"/>
</dbReference>
<evidence type="ECO:0000256" key="6">
    <source>
        <dbReference type="ARBA" id="ARBA00022917"/>
    </source>
</evidence>
<feature type="domain" description="Glutaminyl-tRNA synthetase class Ib non-specific RNA-binding" evidence="15">
    <location>
        <begin position="6"/>
        <end position="164"/>
    </location>
</feature>
<dbReference type="GO" id="GO:0006425">
    <property type="term" value="P:glutaminyl-tRNA aminoacylation"/>
    <property type="evidence" value="ECO:0007669"/>
    <property type="project" value="InterPro"/>
</dbReference>
<dbReference type="Pfam" id="PF04558">
    <property type="entry name" value="tRNA_synt_1c_R1"/>
    <property type="match status" value="1"/>
</dbReference>
<dbReference type="AlphaFoldDB" id="A0A1B2J9A1"/>
<evidence type="ECO:0000256" key="9">
    <source>
        <dbReference type="ARBA" id="ARBA00048270"/>
    </source>
</evidence>
<evidence type="ECO:0000256" key="10">
    <source>
        <dbReference type="RuleBase" id="RU363037"/>
    </source>
</evidence>
<dbReference type="GO" id="GO:0004819">
    <property type="term" value="F:glutamine-tRNA ligase activity"/>
    <property type="evidence" value="ECO:0007669"/>
    <property type="project" value="UniProtKB-EC"/>
</dbReference>
<dbReference type="InterPro" id="IPR000924">
    <property type="entry name" value="Glu/Gln-tRNA-synth"/>
</dbReference>
<dbReference type="Pfam" id="PF03950">
    <property type="entry name" value="tRNA-synt_1c_C"/>
    <property type="match status" value="1"/>
</dbReference>
<keyword evidence="4 10" id="KW-0547">Nucleotide-binding</keyword>
<dbReference type="InterPro" id="IPR004514">
    <property type="entry name" value="Gln-tRNA-synth"/>
</dbReference>
<comment type="catalytic activity">
    <reaction evidence="9">
        <text>tRNA(Gln) + L-glutamine + ATP = L-glutaminyl-tRNA(Gln) + AMP + diphosphate</text>
        <dbReference type="Rhea" id="RHEA:20121"/>
        <dbReference type="Rhea" id="RHEA-COMP:9662"/>
        <dbReference type="Rhea" id="RHEA-COMP:9681"/>
        <dbReference type="ChEBI" id="CHEBI:30616"/>
        <dbReference type="ChEBI" id="CHEBI:33019"/>
        <dbReference type="ChEBI" id="CHEBI:58359"/>
        <dbReference type="ChEBI" id="CHEBI:78442"/>
        <dbReference type="ChEBI" id="CHEBI:78521"/>
        <dbReference type="ChEBI" id="CHEBI:456215"/>
        <dbReference type="EC" id="6.1.1.18"/>
    </reaction>
</comment>
<keyword evidence="6 10" id="KW-0648">Protein biosynthesis</keyword>
<dbReference type="FunFam" id="2.40.240.10:FF:000015">
    <property type="entry name" value="Glutaminyl-tRNA synthetase"/>
    <property type="match status" value="1"/>
</dbReference>
<evidence type="ECO:0000256" key="3">
    <source>
        <dbReference type="ARBA" id="ARBA00022598"/>
    </source>
</evidence>
<dbReference type="PRINTS" id="PR00987">
    <property type="entry name" value="TRNASYNTHGLU"/>
</dbReference>
<dbReference type="InterPro" id="IPR011035">
    <property type="entry name" value="Ribosomal_bL25/Gln-tRNA_synth"/>
</dbReference>
<dbReference type="InterPro" id="IPR020059">
    <property type="entry name" value="Glu/Gln-tRNA-synth_Ib_codon-bd"/>
</dbReference>
<evidence type="ECO:0000256" key="5">
    <source>
        <dbReference type="ARBA" id="ARBA00022840"/>
    </source>
</evidence>
<dbReference type="InterPro" id="IPR007639">
    <property type="entry name" value="Gln-tRNA-synth_Ib_RNA-bd_N"/>
</dbReference>
<dbReference type="CDD" id="cd00807">
    <property type="entry name" value="GlnRS_core"/>
    <property type="match status" value="1"/>
</dbReference>
<evidence type="ECO:0000256" key="4">
    <source>
        <dbReference type="ARBA" id="ARBA00022741"/>
    </source>
</evidence>
<feature type="domain" description="Glutamyl/glutaminyl-tRNA synthetase class Ib catalytic" evidence="12">
    <location>
        <begin position="251"/>
        <end position="563"/>
    </location>
</feature>
<protein>
    <recommendedName>
        <fullName evidence="2">glutamine--tRNA ligase</fullName>
        <ecNumber evidence="2">6.1.1.18</ecNumber>
    </recommendedName>
    <alternativeName>
        <fullName evidence="8">Glutaminyl-tRNA synthetase</fullName>
    </alternativeName>
</protein>
<evidence type="ECO:0000259" key="12">
    <source>
        <dbReference type="Pfam" id="PF00749"/>
    </source>
</evidence>
<evidence type="ECO:0000256" key="11">
    <source>
        <dbReference type="SAM" id="MobiDB-lite"/>
    </source>
</evidence>
<evidence type="ECO:0000256" key="2">
    <source>
        <dbReference type="ARBA" id="ARBA00012836"/>
    </source>
</evidence>
<evidence type="ECO:0000313" key="17">
    <source>
        <dbReference type="Proteomes" id="UP000094565"/>
    </source>
</evidence>
<evidence type="ECO:0000313" key="16">
    <source>
        <dbReference type="EMBL" id="ANZ74627.1"/>
    </source>
</evidence>
<dbReference type="InterPro" id="IPR042558">
    <property type="entry name" value="Gln-tRNA-synth_Ib_RNA-bd_N_1"/>
</dbReference>
<dbReference type="InterPro" id="IPR020058">
    <property type="entry name" value="Glu/Gln-tRNA-synth_Ib_cat-dom"/>
</dbReference>
<dbReference type="Gene3D" id="1.10.8.1290">
    <property type="entry name" value="Glutaminyl-tRNA synthetase, non-specific RNA binding region part 1, domain 1"/>
    <property type="match status" value="1"/>
</dbReference>
<dbReference type="FunFam" id="2.40.240.10:FF:000007">
    <property type="entry name" value="Glutamine--tRNA ligase"/>
    <property type="match status" value="1"/>
</dbReference>
<feature type="domain" description="Glutaminyl-tRNA synthetase class Ib non-specific RNA-binding" evidence="14">
    <location>
        <begin position="167"/>
        <end position="243"/>
    </location>
</feature>
<accession>A0A1B2J9A1</accession>
<reference evidence="16 17" key="1">
    <citation type="submission" date="2016-02" db="EMBL/GenBank/DDBJ databases">
        <title>Comparative genomic and transcriptomic foundation for Pichia pastoris.</title>
        <authorList>
            <person name="Love K.R."/>
            <person name="Shah K.A."/>
            <person name="Whittaker C.A."/>
            <person name="Wu J."/>
            <person name="Bartlett M.C."/>
            <person name="Ma D."/>
            <person name="Leeson R.L."/>
            <person name="Priest M."/>
            <person name="Young S.K."/>
            <person name="Love J.C."/>
        </authorList>
    </citation>
    <scope>NUCLEOTIDE SEQUENCE [LARGE SCALE GENOMIC DNA]</scope>
    <source>
        <strain evidence="16 17">ATCC 28485</strain>
    </source>
</reference>
<dbReference type="PANTHER" id="PTHR43097">
    <property type="entry name" value="GLUTAMINE-TRNA LIGASE"/>
    <property type="match status" value="1"/>
</dbReference>
<sequence>MSTTDEELATLFGKVGFDEAKSKEILKNKKVSLSLAQIINEVDADEPLSKSKTALLHNLATLVKGENLPKRELITRAIADERLTTNLQVSEAYKYIKEAKESSTEKDMNARSGVGVVITREQVDQEVAKYISDHKEEIETKRYSCVPALLGNIKALPQLKWASPALFKLVIDEQVLKLLGPKDERDVVKKEKKKKAKQPETATKQSAVTGEVKQRSMFSEGFLGDLHKPGENPQMWPELMKEHLKATGGRVFTRFPPEPNGYLHIGHSKAIMVNFGYAKYHDGVCYLRYDDTNPEAEEEKYFVSIKSMVEWLGFKPWKITYSSDYFDQLYELGERLIQVGKGYICHCTAQEVKLQRGMKEDGTPGGKRFACPHRERPVEESLQEFRNMRDGKYQSGEATLRMKQDLESPSPQMWDLVAYRVLNAPHHRTGDKWKIYPTYDFTHCLVDSFENISHSLCTTEFQLSRESYEWLCDVLHVYRPAQREYGRLNISGTILSKRKIAKLVNEGIVRGWDDPRLFTLEGIKRRGVPPGAILSFINTLGVTTSTTNIQASRFESAVRSYLDVTTPRLMMILDPVLCVIDNVDDTFEEEVAIPYKPGDSKLGNRSLTFTKEFYIDRSDYRDETSKDYFRLAPGQPVGLMKVPFTVSVSSVERDHNGEITKIHVNYDKVEGKPKKPKTYIQWIPKCTKQNSPVHIKETRIHNALFNSENPSSHPDGFTSDINKDSEEVITTAIVEPAFFDIKSRSPLNLPTVNEEFNIKEQPNTPESIRYQALRVGYFCVDKDTKGDKEIILNRIVTLKEDSSKD</sequence>
<dbReference type="Pfam" id="PF00749">
    <property type="entry name" value="tRNA-synt_1c"/>
    <property type="match status" value="1"/>
</dbReference>
<dbReference type="PANTHER" id="PTHR43097:SF4">
    <property type="entry name" value="GLUTAMINE--TRNA LIGASE"/>
    <property type="match status" value="1"/>
</dbReference>
<dbReference type="EMBL" id="CP014584">
    <property type="protein sequence ID" value="ANZ74627.1"/>
    <property type="molecule type" value="Genomic_DNA"/>
</dbReference>
<dbReference type="InterPro" id="IPR042559">
    <property type="entry name" value="Gln-tRNA-synth_Ib_RNA-bd_N_2"/>
</dbReference>
<keyword evidence="3 10" id="KW-0436">Ligase</keyword>
<name>A0A1B2J9A1_PICPA</name>
<dbReference type="InterPro" id="IPR050132">
    <property type="entry name" value="Gln/Glu-tRNA_Ligase"/>
</dbReference>
<evidence type="ECO:0000256" key="8">
    <source>
        <dbReference type="ARBA" id="ARBA00030466"/>
    </source>
</evidence>
<keyword evidence="5 10" id="KW-0067">ATP-binding</keyword>
<keyword evidence="17" id="KW-1185">Reference proteome</keyword>
<feature type="region of interest" description="Disordered" evidence="11">
    <location>
        <begin position="187"/>
        <end position="210"/>
    </location>
</feature>